<protein>
    <submittedName>
        <fullName evidence="1">Uncharacterized protein</fullName>
    </submittedName>
</protein>
<organism evidence="1 2">
    <name type="scientific">Clostridioides difficile</name>
    <name type="common">Peptoclostridium difficile</name>
    <dbReference type="NCBI Taxonomy" id="1496"/>
    <lineage>
        <taxon>Bacteria</taxon>
        <taxon>Bacillati</taxon>
        <taxon>Bacillota</taxon>
        <taxon>Clostridia</taxon>
        <taxon>Peptostreptococcales</taxon>
        <taxon>Peptostreptococcaceae</taxon>
        <taxon>Clostridioides</taxon>
    </lineage>
</organism>
<dbReference type="AlphaFoldDB" id="A0A9P3WUT4"/>
<name>A0A9P3WUT4_CLODI</name>
<dbReference type="EMBL" id="DAEQIJ010000026">
    <property type="protein sequence ID" value="HBH2621711.1"/>
    <property type="molecule type" value="Genomic_DNA"/>
</dbReference>
<reference evidence="1" key="2">
    <citation type="submission" date="2021-06" db="EMBL/GenBank/DDBJ databases">
        <authorList>
            <consortium name="NCBI Pathogen Detection Project"/>
        </authorList>
    </citation>
    <scope>NUCLEOTIDE SEQUENCE</scope>
    <source>
        <strain evidence="1">Clostridioides</strain>
    </source>
</reference>
<sequence>MTFKELVNKVRNLVLEAKNVTIEDTESKFTSENVEGALKECIDRADEAFQEADSGKTLLSTAIGSPATPEQTFQDYANYITGFKSNISNLETQLKSKYSIRHGPIDGDDRNPFSANFGKSASYLIVYVYFRRNVYYYNPSGSSLGSSTGGSERAWITIDSNKTGFSVHSYDTNYESYTFTGYYIACFA</sequence>
<evidence type="ECO:0000313" key="2">
    <source>
        <dbReference type="Proteomes" id="UP000879542"/>
    </source>
</evidence>
<dbReference type="Proteomes" id="UP000879542">
    <property type="component" value="Unassembled WGS sequence"/>
</dbReference>
<accession>A0A9P3WUT4</accession>
<dbReference type="RefSeq" id="WP_021393203.1">
    <property type="nucleotide sequence ID" value="NZ_BIMY01000032.1"/>
</dbReference>
<proteinExistence type="predicted"/>
<reference evidence="1" key="1">
    <citation type="journal article" date="2018" name="Genome Biol.">
        <title>SKESA: strategic k-mer extension for scrupulous assemblies.</title>
        <authorList>
            <person name="Souvorov A."/>
            <person name="Agarwala R."/>
            <person name="Lipman D.J."/>
        </authorList>
    </citation>
    <scope>NUCLEOTIDE SEQUENCE</scope>
    <source>
        <strain evidence="1">Clostridioides</strain>
    </source>
</reference>
<evidence type="ECO:0000313" key="1">
    <source>
        <dbReference type="EMBL" id="HBH2621711.1"/>
    </source>
</evidence>
<gene>
    <name evidence="1" type="ORF">KRQ00_003520</name>
</gene>
<comment type="caution">
    <text evidence="1">The sequence shown here is derived from an EMBL/GenBank/DDBJ whole genome shotgun (WGS) entry which is preliminary data.</text>
</comment>